<dbReference type="EMBL" id="JAHBBH010000005">
    <property type="protein sequence ID" value="MBW3091905.1"/>
    <property type="molecule type" value="Genomic_DNA"/>
</dbReference>
<dbReference type="Pfam" id="PF22907">
    <property type="entry name" value="Ams1-like_1st"/>
    <property type="match status" value="1"/>
</dbReference>
<feature type="domain" description="Glycoside hydrolase family 38 central" evidence="1">
    <location>
        <begin position="539"/>
        <end position="618"/>
    </location>
</feature>
<dbReference type="InterPro" id="IPR011682">
    <property type="entry name" value="Glyco_hydro_38_C"/>
</dbReference>
<gene>
    <name evidence="2" type="ORF">KIH79_02840</name>
</gene>
<comment type="caution">
    <text evidence="2">The sequence shown here is derived from an EMBL/GenBank/DDBJ whole genome shotgun (WGS) entry which is preliminary data.</text>
</comment>
<protein>
    <submittedName>
        <fullName evidence="2">Alpha-mannosidase</fullName>
    </submittedName>
</protein>
<evidence type="ECO:0000313" key="2">
    <source>
        <dbReference type="EMBL" id="MBW3091905.1"/>
    </source>
</evidence>
<dbReference type="InterPro" id="IPR015341">
    <property type="entry name" value="Glyco_hydro_38_cen"/>
</dbReference>
<keyword evidence="3" id="KW-1185">Reference proteome</keyword>
<reference evidence="2 3" key="1">
    <citation type="submission" date="2021-05" db="EMBL/GenBank/DDBJ databases">
        <title>Phylogenetic classification of ten novel species belonging to the genus Bifidobacterium comprising B. colchicus sp. nov., B. abeli sp. nov., B. bicoloris sp. nov., B. guerezis sp. nov., B. rosaliae sp. nov., B. santillanensis sp. nov., B. argentati sp. nov., B. amazzoni sp. nov., B. pluviali sp. nov., and B. pinnaculum sp. nov.</title>
        <authorList>
            <person name="Lugli G.A."/>
            <person name="Ruiz Garcia L."/>
            <person name="Margolles A."/>
            <person name="Ventura M."/>
        </authorList>
    </citation>
    <scope>NUCLEOTIDE SEQUENCE [LARGE SCALE GENOMIC DNA]</scope>
    <source>
        <strain evidence="2 3">82T10</strain>
    </source>
</reference>
<sequence>MFLKPEQQLERCKRVLRQRVNPHIHPPVARLTVEAFDIPGEPMPSGEFFAKLERGEIAFKPFELGHEWGTTWGTVWFRLTGRVPAGYPKHGEALELILDLGWYEHSCGGHIEGLVYRPDGTALKAVHPLNIWVPFMDADGTAHTPVAEDGTFTLYLEAASNPLLLGVPPFIETELGEKATGEPDEPYVFRAADLTSFNRELDEYRIDLDVACQLMELADKSSPRYWQLAKALQRSLNAYDERDIDGTVETARAELAGVLAKPANASAMQVSAVGHAHIDSAWLWPVRETRRKVARTVSNALALMDADPDFKYAMSSAQQYTWLEEDHPDIFARMLERIREGRFIPVGGMWVEADGMLPGGESLIRQVSYGKRYFREKLGVEPKGIWLPDSFGYTGAWPQIARRAGYEWFLTQKISWNDTTKFPHHSFLWRGIDGTPIFTHFPPSDTYAAWCKVQELDYAEKNFQDKDLADRSLLLFGFGDGGGGPTRDMMDHLHRYENLEGVSRVSVEGPNEFFSKARTQLEANAGEEMPEYQGELYLELHRGTLTSQQDMKRGCRAEESLLRTVEYLGAAASLADPAYEYPREEMDRIWKTLLLNQFHDILPGSGISWVHREAREDYARDLKRLAEIAADACAALRRADPNADVLREARISQYRADGSSWRVLPADRVASRADGTDAALGPATVETLADGRVRIANGRLSATIEADGTVSSLTDEAHGRELVPAGAALGRYELMKDEPAVWDAWEIERESLLMGRGLCGRLAGARVDESGAAIVDVQTADGETVIDTTITLRPGAAQLDFHADIDWHERERFLKVDLPLAVTAERATYDCQYGLVTRPIVKNSASDEAKFESCTNRFAIIAEPNYAAAVVNGSIYGSDAAPIAGNGPLGAGRGTMFRLSLLSAPTYPDPRTDIGRHAFDWAVVPGATLDGTIDAACAMNAPVLHDAPAIDPLVSIDATDGTAVLDWVKLADDGSGDLIARVYETAGGHATARLHVADGLRGATVRETGVLEDNALADDLPVALAGEAEQQADGATLRLGPFQLATLRIAR</sequence>
<dbReference type="CDD" id="cd10789">
    <property type="entry name" value="GH38N_AMII_ER_cytosolic"/>
    <property type="match status" value="1"/>
</dbReference>
<dbReference type="InterPro" id="IPR041147">
    <property type="entry name" value="GH38_C"/>
</dbReference>
<dbReference type="InterPro" id="IPR000602">
    <property type="entry name" value="Glyco_hydro_38_N"/>
</dbReference>
<dbReference type="PANTHER" id="PTHR46017">
    <property type="entry name" value="ALPHA-MANNOSIDASE 2C1"/>
    <property type="match status" value="1"/>
</dbReference>
<dbReference type="Pfam" id="PF07748">
    <property type="entry name" value="Glyco_hydro_38C"/>
    <property type="match status" value="1"/>
</dbReference>
<dbReference type="PANTHER" id="PTHR46017:SF1">
    <property type="entry name" value="ALPHA-MANNOSIDASE 2C1"/>
    <property type="match status" value="1"/>
</dbReference>
<evidence type="ECO:0000259" key="1">
    <source>
        <dbReference type="SMART" id="SM00872"/>
    </source>
</evidence>
<evidence type="ECO:0000313" key="3">
    <source>
        <dbReference type="Proteomes" id="UP000700815"/>
    </source>
</evidence>
<dbReference type="Pfam" id="PF09261">
    <property type="entry name" value="Alpha-mann_mid"/>
    <property type="match status" value="1"/>
</dbReference>
<dbReference type="Pfam" id="PF17677">
    <property type="entry name" value="Glyco_hydro38C2"/>
    <property type="match status" value="1"/>
</dbReference>
<dbReference type="SMART" id="SM00872">
    <property type="entry name" value="Alpha-mann_mid"/>
    <property type="match status" value="1"/>
</dbReference>
<dbReference type="InterPro" id="IPR054723">
    <property type="entry name" value="Ams1-like_N"/>
</dbReference>
<proteinExistence type="predicted"/>
<accession>A0ABS6WCX9</accession>
<dbReference type="Proteomes" id="UP000700815">
    <property type="component" value="Unassembled WGS sequence"/>
</dbReference>
<organism evidence="2 3">
    <name type="scientific">Bifidobacterium miconis</name>
    <dbReference type="NCBI Taxonomy" id="2834435"/>
    <lineage>
        <taxon>Bacteria</taxon>
        <taxon>Bacillati</taxon>
        <taxon>Actinomycetota</taxon>
        <taxon>Actinomycetes</taxon>
        <taxon>Bifidobacteriales</taxon>
        <taxon>Bifidobacteriaceae</taxon>
        <taxon>Bifidobacterium</taxon>
    </lineage>
</organism>
<dbReference type="Pfam" id="PF01074">
    <property type="entry name" value="Glyco_hydro_38N"/>
    <property type="match status" value="1"/>
</dbReference>
<dbReference type="RefSeq" id="WP_219058011.1">
    <property type="nucleotide sequence ID" value="NZ_JAHBBH010000005.1"/>
</dbReference>
<name>A0ABS6WCX9_9BIFI</name>